<keyword evidence="2" id="KW-1185">Reference proteome</keyword>
<protein>
    <submittedName>
        <fullName evidence="1">Uncharacterized protein</fullName>
    </submittedName>
</protein>
<reference evidence="1 2" key="1">
    <citation type="submission" date="2019-09" db="EMBL/GenBank/DDBJ databases">
        <title>Actinomadura physcomitrii sp. nov., a novel actinomycete isolated from moss [Physcomitrium sphaericum (Ludw) Fuernr].</title>
        <authorList>
            <person name="Liu C."/>
            <person name="Zhuang X."/>
        </authorList>
    </citation>
    <scope>NUCLEOTIDE SEQUENCE [LARGE SCALE GENOMIC DNA]</scope>
    <source>
        <strain evidence="1 2">CYP1-1B</strain>
    </source>
</reference>
<dbReference type="Proteomes" id="UP000483004">
    <property type="component" value="Unassembled WGS sequence"/>
</dbReference>
<evidence type="ECO:0000313" key="1">
    <source>
        <dbReference type="EMBL" id="KAB2362973.1"/>
    </source>
</evidence>
<sequence>MRLLQGNAEIRMRYRPAFTAEKHQPGVATLIAPTHWKDAKVAATASRALSTASGPANAATGSAKYVILPRLMATSKWPSGSEYTCAPPPRT</sequence>
<organism evidence="1 2">
    <name type="scientific">Actinomadura montaniterrae</name>
    <dbReference type="NCBI Taxonomy" id="1803903"/>
    <lineage>
        <taxon>Bacteria</taxon>
        <taxon>Bacillati</taxon>
        <taxon>Actinomycetota</taxon>
        <taxon>Actinomycetes</taxon>
        <taxon>Streptosporangiales</taxon>
        <taxon>Thermomonosporaceae</taxon>
        <taxon>Actinomadura</taxon>
    </lineage>
</organism>
<dbReference type="EMBL" id="WBMR01000256">
    <property type="protein sequence ID" value="KAB2362973.1"/>
    <property type="molecule type" value="Genomic_DNA"/>
</dbReference>
<dbReference type="AlphaFoldDB" id="A0A6L3VLS8"/>
<dbReference type="RefSeq" id="WP_151546197.1">
    <property type="nucleotide sequence ID" value="NZ_WBMR01000256.1"/>
</dbReference>
<evidence type="ECO:0000313" key="2">
    <source>
        <dbReference type="Proteomes" id="UP000483004"/>
    </source>
</evidence>
<proteinExistence type="predicted"/>
<accession>A0A6L3VLS8</accession>
<comment type="caution">
    <text evidence="1">The sequence shown here is derived from an EMBL/GenBank/DDBJ whole genome shotgun (WGS) entry which is preliminary data.</text>
</comment>
<name>A0A6L3VLS8_9ACTN</name>
<gene>
    <name evidence="1" type="ORF">F9B16_43915</name>
</gene>